<name>A0A075GYJ0_9EURY</name>
<evidence type="ECO:0000256" key="1">
    <source>
        <dbReference type="SAM" id="MobiDB-lite"/>
    </source>
</evidence>
<dbReference type="EMBL" id="KF900848">
    <property type="protein sequence ID" value="AIF08976.1"/>
    <property type="molecule type" value="Genomic_DNA"/>
</dbReference>
<protein>
    <submittedName>
        <fullName evidence="2">Uncharacterized protein</fullName>
    </submittedName>
</protein>
<accession>A0A075GYJ0</accession>
<organism evidence="2">
    <name type="scientific">uncultured marine group II/III euryarchaeote KM3_33_H04</name>
    <dbReference type="NCBI Taxonomy" id="1456436"/>
    <lineage>
        <taxon>Archaea</taxon>
        <taxon>Methanobacteriati</taxon>
        <taxon>Methanobacteriota</taxon>
        <taxon>environmental samples</taxon>
    </lineage>
</organism>
<reference evidence="2" key="1">
    <citation type="journal article" date="2014" name="Genome Biol. Evol.">
        <title>Pangenome evidence for extensive interdomain horizontal transfer affecting lineage core and shell genes in uncultured planktonic thaumarchaeota and euryarchaeota.</title>
        <authorList>
            <person name="Deschamps P."/>
            <person name="Zivanovic Y."/>
            <person name="Moreira D."/>
            <person name="Rodriguez-Valera F."/>
            <person name="Lopez-Garcia P."/>
        </authorList>
    </citation>
    <scope>NUCLEOTIDE SEQUENCE</scope>
</reference>
<sequence>MPRGVTEAFTAKLGLLTHPGTSVELWGSPLIHSFQSSGDLTQSVHLFCSSDHSVAAGHTGLRQVVTRAWYRDSSYSSSGGLRRHGVAARAFNGHWGWSRTPRSLKNKISSRNRSGWDDSSMVARASQ</sequence>
<proteinExistence type="predicted"/>
<feature type="region of interest" description="Disordered" evidence="1">
    <location>
        <begin position="107"/>
        <end position="127"/>
    </location>
</feature>
<dbReference type="AlphaFoldDB" id="A0A075GYJ0"/>
<evidence type="ECO:0000313" key="2">
    <source>
        <dbReference type="EMBL" id="AIF08976.1"/>
    </source>
</evidence>